<dbReference type="HOGENOM" id="CLU_1270783_0_0_0"/>
<accession>C1A4X8</accession>
<protein>
    <submittedName>
        <fullName evidence="1">Uncharacterized protein</fullName>
    </submittedName>
</protein>
<dbReference type="Proteomes" id="UP000002209">
    <property type="component" value="Chromosome"/>
</dbReference>
<organism evidence="1 2">
    <name type="scientific">Gemmatimonas aurantiaca (strain DSM 14586 / JCM 11422 / NBRC 100505 / T-27)</name>
    <dbReference type="NCBI Taxonomy" id="379066"/>
    <lineage>
        <taxon>Bacteria</taxon>
        <taxon>Pseudomonadati</taxon>
        <taxon>Gemmatimonadota</taxon>
        <taxon>Gemmatimonadia</taxon>
        <taxon>Gemmatimonadales</taxon>
        <taxon>Gemmatimonadaceae</taxon>
        <taxon>Gemmatimonas</taxon>
    </lineage>
</organism>
<dbReference type="KEGG" id="gau:GAU_0246"/>
<gene>
    <name evidence="1" type="ordered locus">GAU_0246</name>
</gene>
<dbReference type="EMBL" id="AP009153">
    <property type="protein sequence ID" value="BAH37288.1"/>
    <property type="molecule type" value="Genomic_DNA"/>
</dbReference>
<evidence type="ECO:0000313" key="1">
    <source>
        <dbReference type="EMBL" id="BAH37288.1"/>
    </source>
</evidence>
<evidence type="ECO:0000313" key="2">
    <source>
        <dbReference type="Proteomes" id="UP000002209"/>
    </source>
</evidence>
<reference evidence="2" key="1">
    <citation type="submission" date="2006-03" db="EMBL/GenBank/DDBJ databases">
        <title>Complete genome sequence of Gemmatimonas aurantiaca T-27 that represents a novel phylum Gemmatimonadetes.</title>
        <authorList>
            <person name="Takasaki K."/>
            <person name="Ichikawa N."/>
            <person name="Miura H."/>
            <person name="Matsushita S."/>
            <person name="Watanabe Y."/>
            <person name="Oguchi A."/>
            <person name="Ankai A."/>
            <person name="Yashiro I."/>
            <person name="Takahashi M."/>
            <person name="Terui Y."/>
            <person name="Fukui S."/>
            <person name="Yokoyama H."/>
            <person name="Tanikawa S."/>
            <person name="Hanada S."/>
            <person name="Kamagata Y."/>
            <person name="Fujita N."/>
        </authorList>
    </citation>
    <scope>NUCLEOTIDE SEQUENCE [LARGE SCALE GENOMIC DNA]</scope>
    <source>
        <strain evidence="2">T-27 / DSM 14586 / JCM 11422 / NBRC 100505</strain>
    </source>
</reference>
<sequence length="217" mass="22659">MSAAVSALILVTTRLGAQAPVPEPPAVGQRVIANGASDHTIEAAETSDSDSSSHATRNRYLLMAAGAVTAATFNQATAMPVQWKRTWYGYGARLADQAGFGVAEESLRLGLLAAMPWKGVAMECPSARRASGHGFLRRVGAAGTCGVVNTLVVRNAEGARRPNLPLIGAITGASALSLTWRPERVDAGKGQMFVLTRIGFVSGSTALKSAYTEFTAR</sequence>
<name>C1A4X8_GEMAT</name>
<keyword evidence="2" id="KW-1185">Reference proteome</keyword>
<proteinExistence type="predicted"/>
<dbReference type="AlphaFoldDB" id="C1A4X8"/>
<dbReference type="eggNOG" id="ENOG50314YE">
    <property type="taxonomic scope" value="Bacteria"/>
</dbReference>